<dbReference type="GO" id="GO:0005886">
    <property type="term" value="C:plasma membrane"/>
    <property type="evidence" value="ECO:0007669"/>
    <property type="project" value="UniProtKB-SubCell"/>
</dbReference>
<dbReference type="EMBL" id="BKCN01000003">
    <property type="protein sequence ID" value="GER03165.1"/>
    <property type="molecule type" value="Genomic_DNA"/>
</dbReference>
<dbReference type="UniPathway" id="UPA00664"/>
<dbReference type="Pfam" id="PF01790">
    <property type="entry name" value="LGT"/>
    <property type="match status" value="1"/>
</dbReference>
<feature type="region of interest" description="Disordered" evidence="8">
    <location>
        <begin position="301"/>
        <end position="324"/>
    </location>
</feature>
<proteinExistence type="inferred from homology"/>
<sequence length="324" mass="35920">MLEFIDMGLQPMASGPAFLLANGVLAYPQIDPVLVSIFGFPIRWYSLAYLVGLLGGWLWVRKVAVALAVPITRRQIDDFLTWATLGVILGGRLGYVLFYKPAAYLDNPMAILRLWDGGMSFHGGLLGVTLAIIFYARAQKLPLLGFADMIAAAVPIGLLFGRLANFINSELWGRPSTVPWAMIFPTDPVQVPRHPSQLYEALLEGLLLFIVLNALIYWTHKARKLPGLIVGLFFIGYGLARYLVEFARQPDQHLGLFADFISMGQILSLPMIFFGLWVIWSAATGHFPRWLDPISAAQSRKSAQMRGAGQASERSASKNERGQR</sequence>
<keyword evidence="9" id="KW-0449">Lipoprotein</keyword>
<protein>
    <recommendedName>
        <fullName evidence="7">Phosphatidylglycerol--prolipoprotein diacylglyceryl transferase</fullName>
        <ecNumber evidence="7">2.5.1.145</ecNumber>
    </recommendedName>
</protein>
<gene>
    <name evidence="7 9" type="primary">lgt</name>
    <name evidence="9" type="ORF">JCM17846_08470</name>
</gene>
<keyword evidence="5 7" id="KW-1133">Transmembrane helix</keyword>
<comment type="caution">
    <text evidence="9">The sequence shown here is derived from an EMBL/GenBank/DDBJ whole genome shotgun (WGS) entry which is preliminary data.</text>
</comment>
<feature type="transmembrane region" description="Helical" evidence="7">
    <location>
        <begin position="198"/>
        <end position="218"/>
    </location>
</feature>
<dbReference type="GO" id="GO:0042158">
    <property type="term" value="P:lipoprotein biosynthetic process"/>
    <property type="evidence" value="ECO:0007669"/>
    <property type="project" value="UniProtKB-UniRule"/>
</dbReference>
<evidence type="ECO:0000313" key="10">
    <source>
        <dbReference type="Proteomes" id="UP000324996"/>
    </source>
</evidence>
<dbReference type="NCBIfam" id="TIGR00544">
    <property type="entry name" value="lgt"/>
    <property type="match status" value="1"/>
</dbReference>
<evidence type="ECO:0000256" key="8">
    <source>
        <dbReference type="SAM" id="MobiDB-lite"/>
    </source>
</evidence>
<dbReference type="HAMAP" id="MF_01147">
    <property type="entry name" value="Lgt"/>
    <property type="match status" value="1"/>
</dbReference>
<dbReference type="RefSeq" id="WP_313979116.1">
    <property type="nucleotide sequence ID" value="NZ_BKCN01000003.1"/>
</dbReference>
<keyword evidence="2 7" id="KW-1003">Cell membrane</keyword>
<dbReference type="EC" id="2.5.1.145" evidence="7"/>
<comment type="pathway">
    <text evidence="7">Protein modification; lipoprotein biosynthesis (diacylglyceryl transfer).</text>
</comment>
<evidence type="ECO:0000256" key="4">
    <source>
        <dbReference type="ARBA" id="ARBA00022692"/>
    </source>
</evidence>
<dbReference type="PROSITE" id="PS01311">
    <property type="entry name" value="LGT"/>
    <property type="match status" value="1"/>
</dbReference>
<reference evidence="9 10" key="1">
    <citation type="submission" date="2019-09" db="EMBL/GenBank/DDBJ databases">
        <title>NBRP : Genome information of microbial organism related human and environment.</title>
        <authorList>
            <person name="Hattori M."/>
            <person name="Oshima K."/>
            <person name="Inaba H."/>
            <person name="Suda W."/>
            <person name="Sakamoto M."/>
            <person name="Iino T."/>
            <person name="Kitahara M."/>
            <person name="Oshida Y."/>
            <person name="Iida T."/>
            <person name="Kudo T."/>
            <person name="Itoh T."/>
            <person name="Ohkuma M."/>
        </authorList>
    </citation>
    <scope>NUCLEOTIDE SEQUENCE [LARGE SCALE GENOMIC DNA]</scope>
    <source>
        <strain evidence="9 10">Q-1</strain>
    </source>
</reference>
<dbReference type="Proteomes" id="UP000324996">
    <property type="component" value="Unassembled WGS sequence"/>
</dbReference>
<feature type="transmembrane region" description="Helical" evidence="7">
    <location>
        <begin position="225"/>
        <end position="244"/>
    </location>
</feature>
<keyword evidence="4 7" id="KW-0812">Transmembrane</keyword>
<name>A0A5A7N6A1_9PROT</name>
<evidence type="ECO:0000256" key="1">
    <source>
        <dbReference type="ARBA" id="ARBA00007150"/>
    </source>
</evidence>
<dbReference type="PANTHER" id="PTHR30589">
    <property type="entry name" value="PROLIPOPROTEIN DIACYLGLYCERYL TRANSFERASE"/>
    <property type="match status" value="1"/>
</dbReference>
<dbReference type="PANTHER" id="PTHR30589:SF0">
    <property type="entry name" value="PHOSPHATIDYLGLYCEROL--PROLIPOPROTEIN DIACYLGLYCERYL TRANSFERASE"/>
    <property type="match status" value="1"/>
</dbReference>
<comment type="similarity">
    <text evidence="1 7">Belongs to the Lgt family.</text>
</comment>
<organism evidence="9 10">
    <name type="scientific">Iodidimonas nitroreducens</name>
    <dbReference type="NCBI Taxonomy" id="1236968"/>
    <lineage>
        <taxon>Bacteria</taxon>
        <taxon>Pseudomonadati</taxon>
        <taxon>Pseudomonadota</taxon>
        <taxon>Alphaproteobacteria</taxon>
        <taxon>Iodidimonadales</taxon>
        <taxon>Iodidimonadaceae</taxon>
        <taxon>Iodidimonas</taxon>
    </lineage>
</organism>
<evidence type="ECO:0000313" key="9">
    <source>
        <dbReference type="EMBL" id="GER03165.1"/>
    </source>
</evidence>
<feature type="transmembrane region" description="Helical" evidence="7">
    <location>
        <begin position="80"/>
        <end position="99"/>
    </location>
</feature>
<dbReference type="GO" id="GO:0008961">
    <property type="term" value="F:phosphatidylglycerol-prolipoprotein diacylglyceryl transferase activity"/>
    <property type="evidence" value="ECO:0007669"/>
    <property type="project" value="UniProtKB-UniRule"/>
</dbReference>
<dbReference type="InterPro" id="IPR001640">
    <property type="entry name" value="Lgt"/>
</dbReference>
<comment type="catalytic activity">
    <reaction evidence="7">
        <text>L-cysteinyl-[prolipoprotein] + a 1,2-diacyl-sn-glycero-3-phospho-(1'-sn-glycerol) = an S-1,2-diacyl-sn-glyceryl-L-cysteinyl-[prolipoprotein] + sn-glycerol 1-phosphate + H(+)</text>
        <dbReference type="Rhea" id="RHEA:56712"/>
        <dbReference type="Rhea" id="RHEA-COMP:14679"/>
        <dbReference type="Rhea" id="RHEA-COMP:14680"/>
        <dbReference type="ChEBI" id="CHEBI:15378"/>
        <dbReference type="ChEBI" id="CHEBI:29950"/>
        <dbReference type="ChEBI" id="CHEBI:57685"/>
        <dbReference type="ChEBI" id="CHEBI:64716"/>
        <dbReference type="ChEBI" id="CHEBI:140658"/>
        <dbReference type="EC" id="2.5.1.145"/>
    </reaction>
</comment>
<feature type="transmembrane region" description="Helical" evidence="7">
    <location>
        <begin position="143"/>
        <end position="164"/>
    </location>
</feature>
<feature type="compositionally biased region" description="Basic and acidic residues" evidence="8">
    <location>
        <begin position="315"/>
        <end position="324"/>
    </location>
</feature>
<keyword evidence="6 7" id="KW-0472">Membrane</keyword>
<evidence type="ECO:0000256" key="2">
    <source>
        <dbReference type="ARBA" id="ARBA00022475"/>
    </source>
</evidence>
<comment type="subcellular location">
    <subcellularLocation>
        <location evidence="7">Cell membrane</location>
        <topology evidence="7">Multi-pass membrane protein</topology>
    </subcellularLocation>
</comment>
<evidence type="ECO:0000256" key="5">
    <source>
        <dbReference type="ARBA" id="ARBA00022989"/>
    </source>
</evidence>
<evidence type="ECO:0000256" key="6">
    <source>
        <dbReference type="ARBA" id="ARBA00023136"/>
    </source>
</evidence>
<evidence type="ECO:0000256" key="3">
    <source>
        <dbReference type="ARBA" id="ARBA00022679"/>
    </source>
</evidence>
<dbReference type="AlphaFoldDB" id="A0A5A7N6A1"/>
<accession>A0A5A7N6A1</accession>
<comment type="function">
    <text evidence="7">Catalyzes the transfer of the diacylglyceryl group from phosphatidylglycerol to the sulfhydryl group of the N-terminal cysteine of a prolipoprotein, the first step in the formation of mature lipoproteins.</text>
</comment>
<keyword evidence="10" id="KW-1185">Reference proteome</keyword>
<feature type="transmembrane region" description="Helical" evidence="7">
    <location>
        <begin position="119"/>
        <end position="136"/>
    </location>
</feature>
<feature type="binding site" evidence="7">
    <location>
        <position position="162"/>
    </location>
    <ligand>
        <name>a 1,2-diacyl-sn-glycero-3-phospho-(1'-sn-glycerol)</name>
        <dbReference type="ChEBI" id="CHEBI:64716"/>
    </ligand>
</feature>
<feature type="transmembrane region" description="Helical" evidence="7">
    <location>
        <begin position="256"/>
        <end position="280"/>
    </location>
</feature>
<feature type="transmembrane region" description="Helical" evidence="7">
    <location>
        <begin position="42"/>
        <end position="60"/>
    </location>
</feature>
<evidence type="ECO:0000256" key="7">
    <source>
        <dbReference type="HAMAP-Rule" id="MF_01147"/>
    </source>
</evidence>
<keyword evidence="3 7" id="KW-0808">Transferase</keyword>